<evidence type="ECO:0000256" key="9">
    <source>
        <dbReference type="ARBA" id="ARBA00023136"/>
    </source>
</evidence>
<comment type="miscellaneous">
    <text evidence="14">Bacitracin is thought to be involved in the inhibition of peptidoglycan synthesis by sequestering undecaprenyl diphosphate, thereby reducing the pool of lipid carrier available.</text>
</comment>
<evidence type="ECO:0000256" key="6">
    <source>
        <dbReference type="ARBA" id="ARBA00022692"/>
    </source>
</evidence>
<evidence type="ECO:0000256" key="1">
    <source>
        <dbReference type="ARBA" id="ARBA00004651"/>
    </source>
</evidence>
<dbReference type="HAMAP" id="MF_01006">
    <property type="entry name" value="Undec_diphosphatase"/>
    <property type="match status" value="1"/>
</dbReference>
<dbReference type="Pfam" id="PF02673">
    <property type="entry name" value="BacA"/>
    <property type="match status" value="1"/>
</dbReference>
<keyword evidence="6 14" id="KW-0812">Transmembrane</keyword>
<dbReference type="AlphaFoldDB" id="A0A0G2ARC7"/>
<evidence type="ECO:0000256" key="5">
    <source>
        <dbReference type="ARBA" id="ARBA00022475"/>
    </source>
</evidence>
<dbReference type="PANTHER" id="PTHR30622">
    <property type="entry name" value="UNDECAPRENYL-DIPHOSPHATASE"/>
    <property type="match status" value="1"/>
</dbReference>
<dbReference type="InterPro" id="IPR003824">
    <property type="entry name" value="UppP"/>
</dbReference>
<dbReference type="GO" id="GO:0009252">
    <property type="term" value="P:peptidoglycan biosynthetic process"/>
    <property type="evidence" value="ECO:0007669"/>
    <property type="project" value="UniProtKB-KW"/>
</dbReference>
<evidence type="ECO:0000256" key="8">
    <source>
        <dbReference type="ARBA" id="ARBA00022989"/>
    </source>
</evidence>
<evidence type="ECO:0000256" key="12">
    <source>
        <dbReference type="ARBA" id="ARBA00032932"/>
    </source>
</evidence>
<reference evidence="15 16" key="1">
    <citation type="journal article" date="2015" name="Nature">
        <title>rRNA introns, odd ribosomes, and small enigmatic genomes across a large radiation of phyla.</title>
        <authorList>
            <person name="Brown C.T."/>
            <person name="Hug L.A."/>
            <person name="Thomas B.C."/>
            <person name="Sharon I."/>
            <person name="Castelle C.J."/>
            <person name="Singh A."/>
            <person name="Wilkins M.J."/>
            <person name="Williams K.H."/>
            <person name="Banfield J.F."/>
        </authorList>
    </citation>
    <scope>NUCLEOTIDE SEQUENCE [LARGE SCALE GENOMIC DNA]</scope>
</reference>
<evidence type="ECO:0000256" key="3">
    <source>
        <dbReference type="ARBA" id="ARBA00012374"/>
    </source>
</evidence>
<comment type="caution">
    <text evidence="15">The sequence shown here is derived from an EMBL/GenBank/DDBJ whole genome shotgun (WGS) entry which is preliminary data.</text>
</comment>
<dbReference type="GO" id="GO:0008360">
    <property type="term" value="P:regulation of cell shape"/>
    <property type="evidence" value="ECO:0007669"/>
    <property type="project" value="UniProtKB-KW"/>
</dbReference>
<organism evidence="15 16">
    <name type="scientific">Candidatus Uhrbacteria bacterium GW2011_GWC2_53_7</name>
    <dbReference type="NCBI Taxonomy" id="1618986"/>
    <lineage>
        <taxon>Bacteria</taxon>
        <taxon>Candidatus Uhriibacteriota</taxon>
    </lineage>
</organism>
<feature type="transmembrane region" description="Helical" evidence="14">
    <location>
        <begin position="41"/>
        <end position="60"/>
    </location>
</feature>
<dbReference type="GO" id="GO:0071555">
    <property type="term" value="P:cell wall organization"/>
    <property type="evidence" value="ECO:0007669"/>
    <property type="project" value="UniProtKB-KW"/>
</dbReference>
<dbReference type="EMBL" id="LCRN01000041">
    <property type="protein sequence ID" value="KKW35324.1"/>
    <property type="molecule type" value="Genomic_DNA"/>
</dbReference>
<keyword evidence="14" id="KW-0133">Cell shape</keyword>
<dbReference type="EC" id="3.6.1.27" evidence="3 14"/>
<keyword evidence="14" id="KW-0961">Cell wall biogenesis/degradation</keyword>
<comment type="subcellular location">
    <subcellularLocation>
        <location evidence="1 14">Cell membrane</location>
        <topology evidence="1 14">Multi-pass membrane protein</topology>
    </subcellularLocation>
</comment>
<dbReference type="PATRIC" id="fig|1618986.3.peg.455"/>
<feature type="transmembrane region" description="Helical" evidence="14">
    <location>
        <begin position="103"/>
        <end position="122"/>
    </location>
</feature>
<name>A0A0G2ARC7_9BACT</name>
<evidence type="ECO:0000256" key="13">
    <source>
        <dbReference type="ARBA" id="ARBA00047594"/>
    </source>
</evidence>
<evidence type="ECO:0000256" key="4">
    <source>
        <dbReference type="ARBA" id="ARBA00021581"/>
    </source>
</evidence>
<keyword evidence="14" id="KW-0573">Peptidoglycan synthesis</keyword>
<dbReference type="GO" id="GO:0005886">
    <property type="term" value="C:plasma membrane"/>
    <property type="evidence" value="ECO:0007669"/>
    <property type="project" value="UniProtKB-SubCell"/>
</dbReference>
<dbReference type="GO" id="GO:0050380">
    <property type="term" value="F:undecaprenyl-diphosphatase activity"/>
    <property type="evidence" value="ECO:0007669"/>
    <property type="project" value="UniProtKB-UniRule"/>
</dbReference>
<protein>
    <recommendedName>
        <fullName evidence="4 14">Undecaprenyl-diphosphatase</fullName>
        <ecNumber evidence="3 14">3.6.1.27</ecNumber>
    </recommendedName>
    <alternativeName>
        <fullName evidence="12 14">Bacitracin resistance protein</fullName>
    </alternativeName>
    <alternativeName>
        <fullName evidence="11 14">Undecaprenyl pyrophosphate phosphatase</fullName>
    </alternativeName>
</protein>
<keyword evidence="10 14" id="KW-0046">Antibiotic resistance</keyword>
<sequence length="258" mass="27941">MTIFQAIILGLVQGITEFLPISSSGHLVIFPELFGWPLQDVAFDAVIHLATLVVILVYFRKDILDVVRHHRRLVWMILLATIPVGAVGLLLERIEGVRSLPVVFISLAFWGIVLMIADTYASRRPPLTVFTPQLSGWKVLLVGVAQAIALIPGTSRSGIAITAGLFAGLDKKLATRLAFLVGVPAIALAGLAKAGDIVSGSVEIDLLPIALGFVAAFASGYLAISLLLKLIEKTGFYWFGVYRILLATVLFLIWIQGW</sequence>
<keyword evidence="8 14" id="KW-1133">Transmembrane helix</keyword>
<feature type="transmembrane region" description="Helical" evidence="14">
    <location>
        <begin position="236"/>
        <end position="255"/>
    </location>
</feature>
<dbReference type="PANTHER" id="PTHR30622:SF4">
    <property type="entry name" value="UNDECAPRENYL-DIPHOSPHATASE"/>
    <property type="match status" value="1"/>
</dbReference>
<evidence type="ECO:0000256" key="10">
    <source>
        <dbReference type="ARBA" id="ARBA00023251"/>
    </source>
</evidence>
<evidence type="ECO:0000256" key="7">
    <source>
        <dbReference type="ARBA" id="ARBA00022801"/>
    </source>
</evidence>
<accession>A0A0G2ARC7</accession>
<keyword evidence="7 14" id="KW-0378">Hydrolase</keyword>
<evidence type="ECO:0000256" key="14">
    <source>
        <dbReference type="HAMAP-Rule" id="MF_01006"/>
    </source>
</evidence>
<evidence type="ECO:0000256" key="2">
    <source>
        <dbReference type="ARBA" id="ARBA00010621"/>
    </source>
</evidence>
<comment type="similarity">
    <text evidence="2 14">Belongs to the UppP family.</text>
</comment>
<evidence type="ECO:0000256" key="11">
    <source>
        <dbReference type="ARBA" id="ARBA00032707"/>
    </source>
</evidence>
<gene>
    <name evidence="14" type="primary">uppP</name>
    <name evidence="15" type="ORF">UY82_C0041G0004</name>
</gene>
<evidence type="ECO:0000313" key="16">
    <source>
        <dbReference type="Proteomes" id="UP000033865"/>
    </source>
</evidence>
<keyword evidence="9 14" id="KW-0472">Membrane</keyword>
<feature type="transmembrane region" description="Helical" evidence="14">
    <location>
        <begin position="72"/>
        <end position="91"/>
    </location>
</feature>
<keyword evidence="5 14" id="KW-1003">Cell membrane</keyword>
<comment type="function">
    <text evidence="14">Catalyzes the dephosphorylation of undecaprenyl diphosphate (UPP). Confers resistance to bacitracin.</text>
</comment>
<dbReference type="Proteomes" id="UP000033865">
    <property type="component" value="Unassembled WGS sequence"/>
</dbReference>
<feature type="transmembrane region" description="Helical" evidence="14">
    <location>
        <begin position="173"/>
        <end position="192"/>
    </location>
</feature>
<feature type="transmembrane region" description="Helical" evidence="14">
    <location>
        <begin position="204"/>
        <end position="224"/>
    </location>
</feature>
<proteinExistence type="inferred from homology"/>
<evidence type="ECO:0000313" key="15">
    <source>
        <dbReference type="EMBL" id="KKW35324.1"/>
    </source>
</evidence>
<dbReference type="GO" id="GO:0046677">
    <property type="term" value="P:response to antibiotic"/>
    <property type="evidence" value="ECO:0007669"/>
    <property type="project" value="UniProtKB-UniRule"/>
</dbReference>
<comment type="catalytic activity">
    <reaction evidence="13 14">
        <text>di-trans,octa-cis-undecaprenyl diphosphate + H2O = di-trans,octa-cis-undecaprenyl phosphate + phosphate + H(+)</text>
        <dbReference type="Rhea" id="RHEA:28094"/>
        <dbReference type="ChEBI" id="CHEBI:15377"/>
        <dbReference type="ChEBI" id="CHEBI:15378"/>
        <dbReference type="ChEBI" id="CHEBI:43474"/>
        <dbReference type="ChEBI" id="CHEBI:58405"/>
        <dbReference type="ChEBI" id="CHEBI:60392"/>
        <dbReference type="EC" id="3.6.1.27"/>
    </reaction>
</comment>